<evidence type="ECO:0000256" key="6">
    <source>
        <dbReference type="SAM" id="MobiDB-lite"/>
    </source>
</evidence>
<dbReference type="EMBL" id="JBBPEH010000001">
    <property type="protein sequence ID" value="KAK7545171.1"/>
    <property type="molecule type" value="Genomic_DNA"/>
</dbReference>
<evidence type="ECO:0000313" key="7">
    <source>
        <dbReference type="EMBL" id="KAK7545171.1"/>
    </source>
</evidence>
<keyword evidence="5" id="KW-0560">Oxidoreductase</keyword>
<feature type="compositionally biased region" description="Basic and acidic residues" evidence="6">
    <location>
        <begin position="84"/>
        <end position="96"/>
    </location>
</feature>
<keyword evidence="4" id="KW-0521">NADP</keyword>
<evidence type="ECO:0000313" key="8">
    <source>
        <dbReference type="Proteomes" id="UP001360953"/>
    </source>
</evidence>
<keyword evidence="3" id="KW-0274">FAD</keyword>
<organism evidence="7 8">
    <name type="scientific">Phyllosticta citribraziliensis</name>
    <dbReference type="NCBI Taxonomy" id="989973"/>
    <lineage>
        <taxon>Eukaryota</taxon>
        <taxon>Fungi</taxon>
        <taxon>Dikarya</taxon>
        <taxon>Ascomycota</taxon>
        <taxon>Pezizomycotina</taxon>
        <taxon>Dothideomycetes</taxon>
        <taxon>Dothideomycetes incertae sedis</taxon>
        <taxon>Botryosphaeriales</taxon>
        <taxon>Phyllostictaceae</taxon>
        <taxon>Phyllosticta</taxon>
    </lineage>
</organism>
<evidence type="ECO:0000256" key="4">
    <source>
        <dbReference type="ARBA" id="ARBA00022857"/>
    </source>
</evidence>
<comment type="similarity">
    <text evidence="1">Belongs to the FMO family.</text>
</comment>
<keyword evidence="2" id="KW-0285">Flavoprotein</keyword>
<evidence type="ECO:0000256" key="5">
    <source>
        <dbReference type="ARBA" id="ARBA00023002"/>
    </source>
</evidence>
<dbReference type="SUPFAM" id="SSF51905">
    <property type="entry name" value="FAD/NAD(P)-binding domain"/>
    <property type="match status" value="2"/>
</dbReference>
<keyword evidence="8" id="KW-1185">Reference proteome</keyword>
<accession>A0ABR1MBC8</accession>
<dbReference type="Pfam" id="PF13450">
    <property type="entry name" value="NAD_binding_8"/>
    <property type="match status" value="1"/>
</dbReference>
<evidence type="ECO:0000256" key="3">
    <source>
        <dbReference type="ARBA" id="ARBA00022827"/>
    </source>
</evidence>
<protein>
    <submittedName>
        <fullName evidence="7">Uncharacterized protein</fullName>
    </submittedName>
</protein>
<dbReference type="PRINTS" id="PR00370">
    <property type="entry name" value="FMOXYGENASE"/>
</dbReference>
<reference evidence="7 8" key="1">
    <citation type="submission" date="2024-04" db="EMBL/GenBank/DDBJ databases">
        <title>Phyllosticta paracitricarpa is synonymous to the EU quarantine fungus P. citricarpa based on phylogenomic analyses.</title>
        <authorList>
            <consortium name="Lawrence Berkeley National Laboratory"/>
            <person name="Van ingen-buijs V.A."/>
            <person name="Van westerhoven A.C."/>
            <person name="Haridas S."/>
            <person name="Skiadas P."/>
            <person name="Martin F."/>
            <person name="Groenewald J.Z."/>
            <person name="Crous P.W."/>
            <person name="Seidl M.F."/>
        </authorList>
    </citation>
    <scope>NUCLEOTIDE SEQUENCE [LARGE SCALE GENOMIC DNA]</scope>
    <source>
        <strain evidence="7 8">CPC 17464</strain>
    </source>
</reference>
<dbReference type="InterPro" id="IPR050346">
    <property type="entry name" value="FMO-like"/>
</dbReference>
<sequence>MLLSKTARAVRTMATTSSNINFNVQNIAVIGAGPSGLAALKYLSAENKFKRIVAFEQRSAPGGLWNYTPEDTDDGSFAVPKTRPTRDDLEKPIWRDGQGKNPQFLSPVYDLLETNIPKQLMRFSDLEMPEESQLFPKHPTIKDYLARYAEDVNHLVQFETQVLDVRLLDSKVDQGALKEQWSVKTKGVVSGEEKEEVFDAVVVANGHFFVPFIPDAPGIKEWHEKHPGSITHSKFYRNPEAFKDKKVIVVGNSASGIDIGTQVSTQCKLPLINSIKSASYLSPGPVPSFKKEVPAIKQLDPITRTAIFEDGSSESSIDSIIFCTGYFYSLPFLSSVSPPLVTDGTRVHNTYQHSFYAPHPTLSFIVLNQRIIPFPTSEVQSAVIARAYAGRLELPPHAQMRAWEEHTLAVNGDGNDFHTLAFPRDADYINAMHDWAMTAQGTGGKTPPRWGEWHYWCRERFPDIKKAFAERGKAREQVRTIEELGFSFDKWKQEKVVEAQSLL</sequence>
<dbReference type="Pfam" id="PF00743">
    <property type="entry name" value="FMO-like"/>
    <property type="match status" value="2"/>
</dbReference>
<comment type="caution">
    <text evidence="7">The sequence shown here is derived from an EMBL/GenBank/DDBJ whole genome shotgun (WGS) entry which is preliminary data.</text>
</comment>
<feature type="region of interest" description="Disordered" evidence="6">
    <location>
        <begin position="65"/>
        <end position="96"/>
    </location>
</feature>
<dbReference type="Proteomes" id="UP001360953">
    <property type="component" value="Unassembled WGS sequence"/>
</dbReference>
<dbReference type="InterPro" id="IPR000960">
    <property type="entry name" value="Flavin_mOase"/>
</dbReference>
<dbReference type="GeneID" id="92031880"/>
<evidence type="ECO:0000256" key="2">
    <source>
        <dbReference type="ARBA" id="ARBA00022630"/>
    </source>
</evidence>
<dbReference type="InterPro" id="IPR020946">
    <property type="entry name" value="Flavin_mOase-like"/>
</dbReference>
<dbReference type="PANTHER" id="PTHR23023">
    <property type="entry name" value="DIMETHYLANILINE MONOOXYGENASE"/>
    <property type="match status" value="1"/>
</dbReference>
<dbReference type="RefSeq" id="XP_066660406.1">
    <property type="nucleotide sequence ID" value="XM_066798974.1"/>
</dbReference>
<name>A0ABR1MBC8_9PEZI</name>
<dbReference type="InterPro" id="IPR036188">
    <property type="entry name" value="FAD/NAD-bd_sf"/>
</dbReference>
<evidence type="ECO:0000256" key="1">
    <source>
        <dbReference type="ARBA" id="ARBA00009183"/>
    </source>
</evidence>
<proteinExistence type="inferred from homology"/>
<dbReference type="Gene3D" id="3.50.50.60">
    <property type="entry name" value="FAD/NAD(P)-binding domain"/>
    <property type="match status" value="2"/>
</dbReference>
<dbReference type="PIRSF" id="PIRSF000332">
    <property type="entry name" value="FMO"/>
    <property type="match status" value="1"/>
</dbReference>
<gene>
    <name evidence="7" type="ORF">J3D65DRAFT_611989</name>
</gene>